<keyword evidence="2" id="KW-1185">Reference proteome</keyword>
<dbReference type="RefSeq" id="WP_026816885.1">
    <property type="nucleotide sequence ID" value="NZ_AUFF01000003.1"/>
</dbReference>
<evidence type="ECO:0000313" key="2">
    <source>
        <dbReference type="Proteomes" id="UP000029391"/>
    </source>
</evidence>
<comment type="caution">
    <text evidence="1">The sequence shown here is derived from an EMBL/GenBank/DDBJ whole genome shotgun (WGS) entry which is preliminary data.</text>
</comment>
<dbReference type="Proteomes" id="UP000029391">
    <property type="component" value="Unassembled WGS sequence"/>
</dbReference>
<sequence>MPCFSSVPDENWIAARVRALYAEPFRTMLLATITALENQGLVPAPVLMRWQSDASAAQASPLREREEIDWLVSQPRYQRGYSNGNLAATLLCASLWRLLEAGGAVPSVCSSWWDAHLERDRLLNDDEEPKPARLPDDIEVMYSREKQLFEEIWLKPNG</sequence>
<dbReference type="STRING" id="1121013.GCA_000426365_01617"/>
<organism evidence="1 2">
    <name type="scientific">Arenimonas composti TR7-09 = DSM 18010</name>
    <dbReference type="NCBI Taxonomy" id="1121013"/>
    <lineage>
        <taxon>Bacteria</taxon>
        <taxon>Pseudomonadati</taxon>
        <taxon>Pseudomonadota</taxon>
        <taxon>Gammaproteobacteria</taxon>
        <taxon>Lysobacterales</taxon>
        <taxon>Lysobacteraceae</taxon>
        <taxon>Arenimonas</taxon>
    </lineage>
</organism>
<gene>
    <name evidence="1" type="ORF">P873_05185</name>
</gene>
<protein>
    <submittedName>
        <fullName evidence="1">Uncharacterized protein</fullName>
    </submittedName>
</protein>
<dbReference type="AlphaFoldDB" id="A0A091C2C7"/>
<proteinExistence type="predicted"/>
<name>A0A091C2C7_9GAMM</name>
<reference evidence="1 2" key="1">
    <citation type="submission" date="2013-09" db="EMBL/GenBank/DDBJ databases">
        <title>Genome sequencing of Arenimonas composti.</title>
        <authorList>
            <person name="Chen F."/>
            <person name="Wang G."/>
        </authorList>
    </citation>
    <scope>NUCLEOTIDE SEQUENCE [LARGE SCALE GENOMIC DNA]</scope>
    <source>
        <strain evidence="1 2">TR7-09</strain>
    </source>
</reference>
<accession>A0A091C2C7</accession>
<evidence type="ECO:0000313" key="1">
    <source>
        <dbReference type="EMBL" id="KFN50785.1"/>
    </source>
</evidence>
<dbReference type="EMBL" id="AWXU01000016">
    <property type="protein sequence ID" value="KFN50785.1"/>
    <property type="molecule type" value="Genomic_DNA"/>
</dbReference>